<evidence type="ECO:0000256" key="6">
    <source>
        <dbReference type="ARBA" id="ARBA00022833"/>
    </source>
</evidence>
<dbReference type="RefSeq" id="WP_142535808.1">
    <property type="nucleotide sequence ID" value="NZ_SGJB01000007.1"/>
</dbReference>
<evidence type="ECO:0000256" key="3">
    <source>
        <dbReference type="ARBA" id="ARBA00012784"/>
    </source>
</evidence>
<dbReference type="GO" id="GO:0046872">
    <property type="term" value="F:metal ion binding"/>
    <property type="evidence" value="ECO:0007669"/>
    <property type="project" value="UniProtKB-KW"/>
</dbReference>
<comment type="cofactor">
    <cofactor evidence="1">
        <name>Zn(2+)</name>
        <dbReference type="ChEBI" id="CHEBI:29105"/>
    </cofactor>
</comment>
<dbReference type="GO" id="GO:0043103">
    <property type="term" value="P:hypoxanthine salvage"/>
    <property type="evidence" value="ECO:0007669"/>
    <property type="project" value="TreeGrafter"/>
</dbReference>
<dbReference type="GO" id="GO:0006154">
    <property type="term" value="P:adenosine catabolic process"/>
    <property type="evidence" value="ECO:0007669"/>
    <property type="project" value="TreeGrafter"/>
</dbReference>
<evidence type="ECO:0000256" key="5">
    <source>
        <dbReference type="ARBA" id="ARBA00022801"/>
    </source>
</evidence>
<dbReference type="PANTHER" id="PTHR11409:SF43">
    <property type="entry name" value="ADENOSINE DEAMINASE"/>
    <property type="match status" value="1"/>
</dbReference>
<dbReference type="OrthoDB" id="9779574at2"/>
<keyword evidence="6" id="KW-0862">Zinc</keyword>
<proteinExistence type="inferred from homology"/>
<dbReference type="PANTHER" id="PTHR11409">
    <property type="entry name" value="ADENOSINE DEAMINASE"/>
    <property type="match status" value="1"/>
</dbReference>
<keyword evidence="5 8" id="KW-0378">Hydrolase</keyword>
<dbReference type="Pfam" id="PF00962">
    <property type="entry name" value="A_deaminase"/>
    <property type="match status" value="1"/>
</dbReference>
<dbReference type="AlphaFoldDB" id="A0A544QVN5"/>
<protein>
    <recommendedName>
        <fullName evidence="3">adenosine deaminase</fullName>
        <ecNumber evidence="3">3.5.4.4</ecNumber>
    </recommendedName>
</protein>
<dbReference type="GO" id="GO:0004000">
    <property type="term" value="F:adenosine deaminase activity"/>
    <property type="evidence" value="ECO:0007669"/>
    <property type="project" value="TreeGrafter"/>
</dbReference>
<dbReference type="GO" id="GO:0046103">
    <property type="term" value="P:inosine biosynthetic process"/>
    <property type="evidence" value="ECO:0007669"/>
    <property type="project" value="TreeGrafter"/>
</dbReference>
<dbReference type="GO" id="GO:0005829">
    <property type="term" value="C:cytosol"/>
    <property type="evidence" value="ECO:0007669"/>
    <property type="project" value="TreeGrafter"/>
</dbReference>
<reference evidence="8 9" key="1">
    <citation type="submission" date="2019-02" db="EMBL/GenBank/DDBJ databases">
        <title>Peptostreptococcaceae bacterium ZHW00191 nov., a new bacterium isolated from the human gut.</title>
        <authorList>
            <person name="Zhou H.-W."/>
            <person name="Chen X.-J."/>
        </authorList>
    </citation>
    <scope>NUCLEOTIDE SEQUENCE [LARGE SCALE GENOMIC DNA]</scope>
    <source>
        <strain evidence="8 9">ZHW00191</strain>
    </source>
</reference>
<sequence>MDWNHIPKIELHCHLDGSVRPETIIELAKKKEIKIPSYNLDEIKEKLIAPEECDSLDEYLKRFDLPLKVMQDSESINRITFELLEDAVFENVKYIEIRFAPVLHTNGGLSQEEAIKAVEEGILKAEKYFNIEANIIVCCMKHLSEDEAIKTIKAAKNSNCKKVKAIDLAGGEDEGFADKFINAMDYAYKAGFHITIHAGEAAGWKNVIDSIKKLHAERIGHGVRIIKNKDAMDYVKENNIMLEICPTSNVQTKAVENIESHPIKKIIDYGIPVSLNTDNRTVSNTSVGKEISLCSEVFDMNTIDFLKIYLDSVKYSFAEESTKEKLISIIEKNYPEALKYR</sequence>
<dbReference type="CDD" id="cd01320">
    <property type="entry name" value="ADA"/>
    <property type="match status" value="1"/>
</dbReference>
<dbReference type="Proteomes" id="UP000317863">
    <property type="component" value="Unassembled WGS sequence"/>
</dbReference>
<evidence type="ECO:0000259" key="7">
    <source>
        <dbReference type="Pfam" id="PF00962"/>
    </source>
</evidence>
<feature type="domain" description="Adenosine deaminase" evidence="7">
    <location>
        <begin position="7"/>
        <end position="332"/>
    </location>
</feature>
<dbReference type="InterPro" id="IPR032466">
    <property type="entry name" value="Metal_Hydrolase"/>
</dbReference>
<evidence type="ECO:0000256" key="2">
    <source>
        <dbReference type="ARBA" id="ARBA00006676"/>
    </source>
</evidence>
<dbReference type="InterPro" id="IPR001365">
    <property type="entry name" value="A_deaminase_dom"/>
</dbReference>
<name>A0A544QVN5_9FIRM</name>
<evidence type="ECO:0000256" key="1">
    <source>
        <dbReference type="ARBA" id="ARBA00001947"/>
    </source>
</evidence>
<keyword evidence="4" id="KW-0479">Metal-binding</keyword>
<evidence type="ECO:0000313" key="9">
    <source>
        <dbReference type="Proteomes" id="UP000317863"/>
    </source>
</evidence>
<organism evidence="8 9">
    <name type="scientific">Peptacetobacter hominis</name>
    <dbReference type="NCBI Taxonomy" id="2743610"/>
    <lineage>
        <taxon>Bacteria</taxon>
        <taxon>Bacillati</taxon>
        <taxon>Bacillota</taxon>
        <taxon>Clostridia</taxon>
        <taxon>Peptostreptococcales</taxon>
        <taxon>Peptostreptococcaceae</taxon>
        <taxon>Peptacetobacter</taxon>
    </lineage>
</organism>
<comment type="caution">
    <text evidence="8">The sequence shown here is derived from an EMBL/GenBank/DDBJ whole genome shotgun (WGS) entry which is preliminary data.</text>
</comment>
<dbReference type="EMBL" id="SGJB01000007">
    <property type="protein sequence ID" value="TQQ84753.1"/>
    <property type="molecule type" value="Genomic_DNA"/>
</dbReference>
<gene>
    <name evidence="8" type="ORF">EXD82_04950</name>
</gene>
<keyword evidence="9" id="KW-1185">Reference proteome</keyword>
<evidence type="ECO:0000313" key="8">
    <source>
        <dbReference type="EMBL" id="TQQ84753.1"/>
    </source>
</evidence>
<dbReference type="EC" id="3.5.4.4" evidence="3"/>
<dbReference type="NCBIfam" id="TIGR01430">
    <property type="entry name" value="aden_deam"/>
    <property type="match status" value="1"/>
</dbReference>
<accession>A0A544QVN5</accession>
<dbReference type="Gene3D" id="3.20.20.140">
    <property type="entry name" value="Metal-dependent hydrolases"/>
    <property type="match status" value="1"/>
</dbReference>
<dbReference type="InterPro" id="IPR006330">
    <property type="entry name" value="Ado/ade_deaminase"/>
</dbReference>
<dbReference type="SUPFAM" id="SSF51556">
    <property type="entry name" value="Metallo-dependent hydrolases"/>
    <property type="match status" value="1"/>
</dbReference>
<comment type="similarity">
    <text evidence="2">Belongs to the metallo-dependent hydrolases superfamily. Adenosine and AMP deaminases family.</text>
</comment>
<evidence type="ECO:0000256" key="4">
    <source>
        <dbReference type="ARBA" id="ARBA00022723"/>
    </source>
</evidence>